<protein>
    <submittedName>
        <fullName evidence="1">Uncharacterized protein</fullName>
    </submittedName>
</protein>
<name>A0A9J5ZDC6_SOLCO</name>
<dbReference type="Proteomes" id="UP000824120">
    <property type="component" value="Chromosome 4"/>
</dbReference>
<proteinExistence type="predicted"/>
<accession>A0A9J5ZDC6</accession>
<keyword evidence="2" id="KW-1185">Reference proteome</keyword>
<dbReference type="OrthoDB" id="1304457at2759"/>
<gene>
    <name evidence="1" type="ORF">H5410_022138</name>
</gene>
<evidence type="ECO:0000313" key="1">
    <source>
        <dbReference type="EMBL" id="KAG5610857.1"/>
    </source>
</evidence>
<comment type="caution">
    <text evidence="1">The sequence shown here is derived from an EMBL/GenBank/DDBJ whole genome shotgun (WGS) entry which is preliminary data.</text>
</comment>
<reference evidence="1 2" key="1">
    <citation type="submission" date="2020-09" db="EMBL/GenBank/DDBJ databases">
        <title>De no assembly of potato wild relative species, Solanum commersonii.</title>
        <authorList>
            <person name="Cho K."/>
        </authorList>
    </citation>
    <scope>NUCLEOTIDE SEQUENCE [LARGE SCALE GENOMIC DNA]</scope>
    <source>
        <strain evidence="1">LZ3.2</strain>
        <tissue evidence="1">Leaf</tissue>
    </source>
</reference>
<dbReference type="EMBL" id="JACXVP010000004">
    <property type="protein sequence ID" value="KAG5610857.1"/>
    <property type="molecule type" value="Genomic_DNA"/>
</dbReference>
<evidence type="ECO:0000313" key="2">
    <source>
        <dbReference type="Proteomes" id="UP000824120"/>
    </source>
</evidence>
<sequence length="128" mass="15087">MKYLFKYVHKGSDRVKTLIESARTTTDNVERLPFHLQKQNTIIFEESRIVESILSRPDIEKNRIYEMVWNGRDKEWTKRQKGHTIGRIYFAHPTSGECFYMCMRSKLSKGALPSTTSKESMKLIIQLL</sequence>
<organism evidence="1 2">
    <name type="scientific">Solanum commersonii</name>
    <name type="common">Commerson's wild potato</name>
    <name type="synonym">Commerson's nightshade</name>
    <dbReference type="NCBI Taxonomy" id="4109"/>
    <lineage>
        <taxon>Eukaryota</taxon>
        <taxon>Viridiplantae</taxon>
        <taxon>Streptophyta</taxon>
        <taxon>Embryophyta</taxon>
        <taxon>Tracheophyta</taxon>
        <taxon>Spermatophyta</taxon>
        <taxon>Magnoliopsida</taxon>
        <taxon>eudicotyledons</taxon>
        <taxon>Gunneridae</taxon>
        <taxon>Pentapetalae</taxon>
        <taxon>asterids</taxon>
        <taxon>lamiids</taxon>
        <taxon>Solanales</taxon>
        <taxon>Solanaceae</taxon>
        <taxon>Solanoideae</taxon>
        <taxon>Solaneae</taxon>
        <taxon>Solanum</taxon>
    </lineage>
</organism>
<dbReference type="AlphaFoldDB" id="A0A9J5ZDC6"/>